<evidence type="ECO:0000256" key="4">
    <source>
        <dbReference type="ARBA" id="ARBA00022771"/>
    </source>
</evidence>
<dbReference type="AlphaFoldDB" id="C8PTI2"/>
<feature type="region of interest" description="Interaction with DNA" evidence="10">
    <location>
        <begin position="178"/>
        <end position="183"/>
    </location>
</feature>
<evidence type="ECO:0000256" key="10">
    <source>
        <dbReference type="HAMAP-Rule" id="MF_00952"/>
    </source>
</evidence>
<dbReference type="Pfam" id="PF01751">
    <property type="entry name" value="Toprim"/>
    <property type="match status" value="1"/>
</dbReference>
<dbReference type="Gene3D" id="1.10.290.10">
    <property type="entry name" value="Topoisomerase I, domain 4"/>
    <property type="match status" value="1"/>
</dbReference>
<dbReference type="eggNOG" id="COG0550">
    <property type="taxonomic scope" value="Bacteria"/>
</dbReference>
<dbReference type="PROSITE" id="PS50880">
    <property type="entry name" value="TOPRIM"/>
    <property type="match status" value="1"/>
</dbReference>
<gene>
    <name evidence="10 13" type="primary">topA</name>
    <name evidence="13" type="ORF">TREVI0001_0399</name>
</gene>
<dbReference type="PANTHER" id="PTHR42785:SF1">
    <property type="entry name" value="DNA TOPOISOMERASE"/>
    <property type="match status" value="1"/>
</dbReference>
<dbReference type="InterPro" id="IPR013826">
    <property type="entry name" value="Topo_IA_cen_sub3"/>
</dbReference>
<comment type="similarity">
    <text evidence="2 10">Belongs to the type IA topoisomerase family.</text>
</comment>
<dbReference type="Proteomes" id="UP000004509">
    <property type="component" value="Unassembled WGS sequence"/>
</dbReference>
<evidence type="ECO:0000256" key="5">
    <source>
        <dbReference type="ARBA" id="ARBA00022833"/>
    </source>
</evidence>
<dbReference type="GO" id="GO:0003677">
    <property type="term" value="F:DNA binding"/>
    <property type="evidence" value="ECO:0007669"/>
    <property type="project" value="UniProtKB-KW"/>
</dbReference>
<dbReference type="GO" id="GO:0003917">
    <property type="term" value="F:DNA topoisomerase type I (single strand cut, ATP-independent) activity"/>
    <property type="evidence" value="ECO:0007669"/>
    <property type="project" value="UniProtKB-UniRule"/>
</dbReference>
<feature type="domain" description="Toprim" evidence="11">
    <location>
        <begin position="16"/>
        <end position="130"/>
    </location>
</feature>
<dbReference type="SMART" id="SM00437">
    <property type="entry name" value="TOP1Ac"/>
    <property type="match status" value="1"/>
</dbReference>
<evidence type="ECO:0000256" key="2">
    <source>
        <dbReference type="ARBA" id="ARBA00009446"/>
    </source>
</evidence>
<evidence type="ECO:0000259" key="12">
    <source>
        <dbReference type="PROSITE" id="PS52039"/>
    </source>
</evidence>
<feature type="active site" description="O-(5'-phospho-DNA)-tyrosine intermediate" evidence="10">
    <location>
        <position position="312"/>
    </location>
</feature>
<feature type="site" description="Interaction with DNA" evidence="10">
    <location>
        <position position="158"/>
    </location>
</feature>
<dbReference type="InterPro" id="IPR013824">
    <property type="entry name" value="Topo_IA_cen_sub1"/>
</dbReference>
<feature type="site" description="Interaction with DNA" evidence="10">
    <location>
        <position position="154"/>
    </location>
</feature>
<feature type="site" description="Interaction with DNA" evidence="10">
    <location>
        <position position="170"/>
    </location>
</feature>
<dbReference type="InterPro" id="IPR003601">
    <property type="entry name" value="Topo_IA_2"/>
</dbReference>
<evidence type="ECO:0000256" key="9">
    <source>
        <dbReference type="ARBA" id="ARBA00023235"/>
    </source>
</evidence>
<dbReference type="InterPro" id="IPR005733">
    <property type="entry name" value="TopoI_bac-type"/>
</dbReference>
<feature type="site" description="Interaction with DNA" evidence="10">
    <location>
        <position position="46"/>
    </location>
</feature>
<dbReference type="EMBL" id="ACYH01000066">
    <property type="protein sequence ID" value="EEV19327.1"/>
    <property type="molecule type" value="Genomic_DNA"/>
</dbReference>
<dbReference type="GO" id="GO:0005694">
    <property type="term" value="C:chromosome"/>
    <property type="evidence" value="ECO:0007669"/>
    <property type="project" value="InterPro"/>
</dbReference>
<dbReference type="PANTHER" id="PTHR42785">
    <property type="entry name" value="DNA TOPOISOMERASE, TYPE IA, CORE"/>
    <property type="match status" value="1"/>
</dbReference>
<dbReference type="EC" id="5.6.2.1" evidence="10"/>
<dbReference type="PRINTS" id="PR00417">
    <property type="entry name" value="PRTPISMRASEI"/>
</dbReference>
<evidence type="ECO:0000256" key="1">
    <source>
        <dbReference type="ARBA" id="ARBA00000213"/>
    </source>
</evidence>
<dbReference type="SMART" id="SM00436">
    <property type="entry name" value="TOP1Bc"/>
    <property type="match status" value="1"/>
</dbReference>
<feature type="site" description="Interaction with DNA" evidence="10">
    <location>
        <position position="501"/>
    </location>
</feature>
<dbReference type="InterPro" id="IPR028612">
    <property type="entry name" value="Topoisom_1_IA"/>
</dbReference>
<dbReference type="Gene3D" id="3.40.50.140">
    <property type="match status" value="1"/>
</dbReference>
<accession>C8PTI2</accession>
<proteinExistence type="inferred from homology"/>
<dbReference type="HAMAP" id="MF_00952">
    <property type="entry name" value="Topoisom_1_prok"/>
    <property type="match status" value="1"/>
</dbReference>
<evidence type="ECO:0000256" key="6">
    <source>
        <dbReference type="ARBA" id="ARBA00022842"/>
    </source>
</evidence>
<dbReference type="InterPro" id="IPR003602">
    <property type="entry name" value="Topo_IA_DNA-bd_dom"/>
</dbReference>
<dbReference type="GO" id="GO:0008270">
    <property type="term" value="F:zinc ion binding"/>
    <property type="evidence" value="ECO:0007669"/>
    <property type="project" value="UniProtKB-KW"/>
</dbReference>
<dbReference type="Gene3D" id="1.10.460.10">
    <property type="entry name" value="Topoisomerase I, domain 2"/>
    <property type="match status" value="1"/>
</dbReference>
<keyword evidence="6" id="KW-0460">Magnesium</keyword>
<dbReference type="Gene3D" id="3.30.65.10">
    <property type="entry name" value="Bacterial Topoisomerase I, domain 1"/>
    <property type="match status" value="1"/>
</dbReference>
<organism evidence="13 14">
    <name type="scientific">Treponema vincentii ATCC 35580</name>
    <dbReference type="NCBI Taxonomy" id="596324"/>
    <lineage>
        <taxon>Bacteria</taxon>
        <taxon>Pseudomonadati</taxon>
        <taxon>Spirochaetota</taxon>
        <taxon>Spirochaetia</taxon>
        <taxon>Spirochaetales</taxon>
        <taxon>Treponemataceae</taxon>
        <taxon>Treponema</taxon>
    </lineage>
</organism>
<dbReference type="InterPro" id="IPR013497">
    <property type="entry name" value="Topo_IA_cen"/>
</dbReference>
<dbReference type="Pfam" id="PF01396">
    <property type="entry name" value="Zn_ribbon_Top1"/>
    <property type="match status" value="3"/>
</dbReference>
<keyword evidence="3" id="KW-0479">Metal-binding</keyword>
<feature type="site" description="Interaction with DNA" evidence="10">
    <location>
        <position position="163"/>
    </location>
</feature>
<evidence type="ECO:0000259" key="11">
    <source>
        <dbReference type="PROSITE" id="PS50880"/>
    </source>
</evidence>
<dbReference type="STRING" id="596324.TREVI0001_0399"/>
<feature type="site" description="Interaction with DNA" evidence="10">
    <location>
        <position position="314"/>
    </location>
</feature>
<comment type="caution">
    <text evidence="13">The sequence shown here is derived from an EMBL/GenBank/DDBJ whole genome shotgun (WGS) entry which is preliminary data.</text>
</comment>
<dbReference type="InterPro" id="IPR023405">
    <property type="entry name" value="Topo_IA_core_domain"/>
</dbReference>
<dbReference type="CDD" id="cd03363">
    <property type="entry name" value="TOPRIM_TopoIA_TopoI"/>
    <property type="match status" value="1"/>
</dbReference>
<dbReference type="RefSeq" id="WP_006190095.1">
    <property type="nucleotide sequence ID" value="NZ_ACYH01000066.1"/>
</dbReference>
<dbReference type="NCBIfam" id="TIGR01051">
    <property type="entry name" value="topA_bact"/>
    <property type="match status" value="1"/>
</dbReference>
<keyword evidence="7 10" id="KW-0799">Topoisomerase</keyword>
<dbReference type="InterPro" id="IPR006171">
    <property type="entry name" value="TOPRIM_dom"/>
</dbReference>
<comment type="catalytic activity">
    <reaction evidence="1 10">
        <text>ATP-independent breakage of single-stranded DNA, followed by passage and rejoining.</text>
        <dbReference type="EC" id="5.6.2.1"/>
    </reaction>
</comment>
<comment type="subunit">
    <text evidence="10">Monomer.</text>
</comment>
<feature type="domain" description="Topo IA-type catalytic" evidence="12">
    <location>
        <begin position="144"/>
        <end position="569"/>
    </location>
</feature>
<keyword evidence="5" id="KW-0862">Zinc</keyword>
<dbReference type="GO" id="GO:0006265">
    <property type="term" value="P:DNA topological change"/>
    <property type="evidence" value="ECO:0007669"/>
    <property type="project" value="UniProtKB-UniRule"/>
</dbReference>
<evidence type="ECO:0000256" key="7">
    <source>
        <dbReference type="ARBA" id="ARBA00023029"/>
    </source>
</evidence>
<feature type="site" description="Interaction with DNA" evidence="10">
    <location>
        <position position="155"/>
    </location>
</feature>
<sequence>MAKKTATKATSKAKKTNLIIVESPAKAKTIEKYLGSGYTVKASMGHLIDLPKSRIAIDIEHGFQPEYITVRGRAKLLKELQQDAKNAKHVFLASDNDREGEAIAYHLCNAIREKCEDVPINRIVFNEITPQAIKTAVQNPMDIDESKVNAQKARRVLDRLVGYNLSPLLWQKVKNGLSAGRVQSVALRLICEREAEVESFIPEEFWTLEGSFKKGKTAFNAQLALYKGEKPTLKNEREVQAIIDVLHGKEAAVTDVKSTQKTIHPKPPFTTSTMQQTAANRLGFTSRKTMQIAQQLYEGIAVGSSRVGLITYMRTDSVRISDVALAEVRKWIGEQHPAFLPEKPNFYTVGAKAQDAHEGIRPTYCNYTPDYLKDYLNRDQLRLYTLIWERFTASQMTGAKTETLSYEISAGDAVFRTASTKVTDKGFYAVLNLLLSKEEKGKTLPVLKTGDTLTVDSLTPEQHFTQGPARYTDASIVKMLEQKGIGRPSTYAPIISVLLDRYYVSRSNKQLVPTQLGRMINDILVENFNDVIDVNFTAGMEQKLDEIEEHNADWSKIIGSFYTPFITQVDSVMAHLGSLKGSLDEPTNFTCEKCGKRMMKKLGRFGFFLACEGFPECRNTKSIPLAKCPRPGCGGDIVSRRAKGRGKEFFGCTNFPKCNFISHFKPINAICPKCGWFLVEKYDKKNGSYKACVNPDCDYLHSIVEGVEDRDIE</sequence>
<dbReference type="Gene3D" id="2.70.20.10">
    <property type="entry name" value="Topoisomerase I, domain 3"/>
    <property type="match status" value="1"/>
</dbReference>
<dbReference type="InterPro" id="IPR013498">
    <property type="entry name" value="Topo_IA_Znf"/>
</dbReference>
<evidence type="ECO:0000313" key="14">
    <source>
        <dbReference type="Proteomes" id="UP000004509"/>
    </source>
</evidence>
<reference evidence="13 14" key="1">
    <citation type="submission" date="2009-07" db="EMBL/GenBank/DDBJ databases">
        <authorList>
            <person name="Madupu R."/>
            <person name="Sebastian Y."/>
            <person name="Durkin A.S."/>
            <person name="Torralba M."/>
            <person name="Methe B."/>
            <person name="Sutton G.G."/>
            <person name="Strausberg R.L."/>
            <person name="Nelson K.E."/>
        </authorList>
    </citation>
    <scope>NUCLEOTIDE SEQUENCE [LARGE SCALE GENOMIC DNA]</scope>
    <source>
        <strain evidence="13 14">ATCC 35580</strain>
    </source>
</reference>
<evidence type="ECO:0000256" key="3">
    <source>
        <dbReference type="ARBA" id="ARBA00022723"/>
    </source>
</evidence>
<dbReference type="PROSITE" id="PS00396">
    <property type="entry name" value="TOPO_IA_1"/>
    <property type="match status" value="1"/>
</dbReference>
<name>C8PTI2_9SPIR</name>
<dbReference type="PROSITE" id="PS52039">
    <property type="entry name" value="TOPO_IA_2"/>
    <property type="match status" value="1"/>
</dbReference>
<keyword evidence="8 10" id="KW-0238">DNA-binding</keyword>
<dbReference type="SUPFAM" id="SSF56712">
    <property type="entry name" value="Prokaryotic type I DNA topoisomerase"/>
    <property type="match status" value="1"/>
</dbReference>
<dbReference type="InterPro" id="IPR013825">
    <property type="entry name" value="Topo_IA_cen_sub2"/>
</dbReference>
<dbReference type="Pfam" id="PF01131">
    <property type="entry name" value="Topoisom_bac"/>
    <property type="match status" value="1"/>
</dbReference>
<comment type="function">
    <text evidence="10">Releases the supercoiling and torsional tension of DNA, which is introduced during the DNA replication and transcription, by transiently cleaving and rejoining one strand of the DNA duplex. Introduces a single-strand break via transesterification at a target site in duplex DNA. The scissile phosphodiester is attacked by the catalytic tyrosine of the enzyme, resulting in the formation of a DNA-(5'-phosphotyrosyl)-enzyme intermediate and the expulsion of a 3'-OH DNA strand. The free DNA strand then undergoes passage around the unbroken strand, thus removing DNA supercoils. Finally, in the religation step, the DNA 3'-OH attacks the covalent intermediate to expel the active-site tyrosine and restore the DNA phosphodiester backbone.</text>
</comment>
<dbReference type="InterPro" id="IPR034149">
    <property type="entry name" value="TOPRIM_TopoI"/>
</dbReference>
<keyword evidence="9 10" id="KW-0413">Isomerase</keyword>
<protein>
    <recommendedName>
        <fullName evidence="10">DNA topoisomerase 1</fullName>
        <ecNumber evidence="10">5.6.2.1</ecNumber>
    </recommendedName>
    <alternativeName>
        <fullName evidence="10">DNA topoisomerase I</fullName>
    </alternativeName>
</protein>
<dbReference type="SUPFAM" id="SSF57783">
    <property type="entry name" value="Zinc beta-ribbon"/>
    <property type="match status" value="1"/>
</dbReference>
<dbReference type="InterPro" id="IPR000380">
    <property type="entry name" value="Topo_IA"/>
</dbReference>
<evidence type="ECO:0000313" key="13">
    <source>
        <dbReference type="EMBL" id="EEV19327.1"/>
    </source>
</evidence>
<evidence type="ECO:0000256" key="8">
    <source>
        <dbReference type="ARBA" id="ARBA00023125"/>
    </source>
</evidence>
<dbReference type="OrthoDB" id="9804262at2"/>
<keyword evidence="4" id="KW-0863">Zinc-finger</keyword>
<dbReference type="CDD" id="cd00186">
    <property type="entry name" value="TOP1Ac"/>
    <property type="match status" value="1"/>
</dbReference>
<dbReference type="InterPro" id="IPR023406">
    <property type="entry name" value="Topo_IA_AS"/>
</dbReference>
<dbReference type="SMART" id="SM00493">
    <property type="entry name" value="TOPRIM"/>
    <property type="match status" value="1"/>
</dbReference>